<organism evidence="1 2">
    <name type="scientific">Paraburkholderia caffeinilytica</name>
    <dbReference type="NCBI Taxonomy" id="1761016"/>
    <lineage>
        <taxon>Bacteria</taxon>
        <taxon>Pseudomonadati</taxon>
        <taxon>Pseudomonadota</taxon>
        <taxon>Betaproteobacteria</taxon>
        <taxon>Burkholderiales</taxon>
        <taxon>Burkholderiaceae</taxon>
        <taxon>Paraburkholderia</taxon>
    </lineage>
</organism>
<accession>A0ABQ1LQP0</accession>
<proteinExistence type="predicted"/>
<reference evidence="2" key="1">
    <citation type="journal article" date="2019" name="Int. J. Syst. Evol. Microbiol.">
        <title>The Global Catalogue of Microorganisms (GCM) 10K type strain sequencing project: providing services to taxonomists for standard genome sequencing and annotation.</title>
        <authorList>
            <consortium name="The Broad Institute Genomics Platform"/>
            <consortium name="The Broad Institute Genome Sequencing Center for Infectious Disease"/>
            <person name="Wu L."/>
            <person name="Ma J."/>
        </authorList>
    </citation>
    <scope>NUCLEOTIDE SEQUENCE [LARGE SCALE GENOMIC DNA]</scope>
    <source>
        <strain evidence="2">CGMCC 1.15103</strain>
    </source>
</reference>
<keyword evidence="2" id="KW-1185">Reference proteome</keyword>
<dbReference type="EMBL" id="BMHL01000002">
    <property type="protein sequence ID" value="GGC28449.1"/>
    <property type="molecule type" value="Genomic_DNA"/>
</dbReference>
<gene>
    <name evidence="1" type="ORF">GCM10011400_13890</name>
</gene>
<name>A0ABQ1LQP0_9BURK</name>
<protein>
    <submittedName>
        <fullName evidence="1">Uncharacterized protein</fullName>
    </submittedName>
</protein>
<comment type="caution">
    <text evidence="1">The sequence shown here is derived from an EMBL/GenBank/DDBJ whole genome shotgun (WGS) entry which is preliminary data.</text>
</comment>
<sequence>MIADDGFGETIQRGKRRGETLADNGVSGIQQTRRLETAECGFVFAASGAGVAFGAPFRCGRRLWIVLH</sequence>
<dbReference type="Proteomes" id="UP000602004">
    <property type="component" value="Unassembled WGS sequence"/>
</dbReference>
<evidence type="ECO:0000313" key="1">
    <source>
        <dbReference type="EMBL" id="GGC28449.1"/>
    </source>
</evidence>
<evidence type="ECO:0000313" key="2">
    <source>
        <dbReference type="Proteomes" id="UP000602004"/>
    </source>
</evidence>